<dbReference type="RefSeq" id="WP_111160141.1">
    <property type="nucleotide sequence ID" value="NZ_PCDP01000032.1"/>
</dbReference>
<keyword evidence="3" id="KW-1185">Reference proteome</keyword>
<comment type="caution">
    <text evidence="2">The sequence shown here is derived from an EMBL/GenBank/DDBJ whole genome shotgun (WGS) entry which is preliminary data.</text>
</comment>
<proteinExistence type="predicted"/>
<keyword evidence="1" id="KW-0732">Signal</keyword>
<feature type="chain" id="PRO_5016006935" evidence="1">
    <location>
        <begin position="25"/>
        <end position="280"/>
    </location>
</feature>
<evidence type="ECO:0000256" key="1">
    <source>
        <dbReference type="SAM" id="SignalP"/>
    </source>
</evidence>
<feature type="signal peptide" evidence="1">
    <location>
        <begin position="1"/>
        <end position="24"/>
    </location>
</feature>
<protein>
    <submittedName>
        <fullName evidence="2">Uncharacterized protein</fullName>
    </submittedName>
</protein>
<reference evidence="2 3" key="1">
    <citation type="journal article" date="2018" name="Sci. Rep.">
        <title>Rhizobium tumorigenes sp. nov., a novel plant tumorigenic bacterium isolated from cane gall tumors on thornless blackberry.</title>
        <authorList>
            <person name="Kuzmanovi N."/>
            <person name="Smalla K."/>
            <person name="Gronow S."/>
            <person name="PuBawska J."/>
        </authorList>
    </citation>
    <scope>NUCLEOTIDE SEQUENCE [LARGE SCALE GENOMIC DNA]</scope>
    <source>
        <strain evidence="2 3">CCBAU 85046</strain>
    </source>
</reference>
<organism evidence="2 3">
    <name type="scientific">Rhizobium tubonense</name>
    <dbReference type="NCBI Taxonomy" id="484088"/>
    <lineage>
        <taxon>Bacteria</taxon>
        <taxon>Pseudomonadati</taxon>
        <taxon>Pseudomonadota</taxon>
        <taxon>Alphaproteobacteria</taxon>
        <taxon>Hyphomicrobiales</taxon>
        <taxon>Rhizobiaceae</taxon>
        <taxon>Rhizobium/Agrobacterium group</taxon>
        <taxon>Rhizobium</taxon>
    </lineage>
</organism>
<dbReference type="EMBL" id="PCDP01000032">
    <property type="protein sequence ID" value="PZM14610.1"/>
    <property type="molecule type" value="Genomic_DNA"/>
</dbReference>
<dbReference type="AlphaFoldDB" id="A0A2W4EWY6"/>
<dbReference type="Proteomes" id="UP000248925">
    <property type="component" value="Unassembled WGS sequence"/>
</dbReference>
<accession>A0A2W4EWY6</accession>
<sequence>MNSDRFACLMLAGGFALATTVAFAQDAPKKPHVPLEKAVGQVTPTGPVPSLAVINSAGAKIENGKLVLTGVSPNSIVFADRPVRAAGHVMTEQFIMQWDDGKDNFALDPPNATVSILGGDGSDVSDAVVTLKTPKLDGSTLTFDVAVLEGSLSGASGPAALFIDHFGGSFGGGGFHGGGFGGGGFSGGDFHGGDFHGGDFGAGGFHGSYAHVGDASFAHVSGTYWHAPVYHGAWYRGAPVAAGVVAGAAIGAAVARPYYPDYNYYGDGPRCGYYPYPPCY</sequence>
<evidence type="ECO:0000313" key="2">
    <source>
        <dbReference type="EMBL" id="PZM14610.1"/>
    </source>
</evidence>
<evidence type="ECO:0000313" key="3">
    <source>
        <dbReference type="Proteomes" id="UP000248925"/>
    </source>
</evidence>
<dbReference type="OrthoDB" id="424374at2"/>
<gene>
    <name evidence="2" type="ORF">CPY51_10240</name>
</gene>
<name>A0A2W4EWY6_9HYPH</name>